<evidence type="ECO:0000256" key="1">
    <source>
        <dbReference type="ARBA" id="ARBA00004651"/>
    </source>
</evidence>
<dbReference type="Gene3D" id="1.20.1070.10">
    <property type="entry name" value="Rhodopsin 7-helix transmembrane proteins"/>
    <property type="match status" value="1"/>
</dbReference>
<dbReference type="PANTHER" id="PTHR24249">
    <property type="entry name" value="HISTAMINE RECEPTOR-RELATED G-PROTEIN COUPLED RECEPTOR"/>
    <property type="match status" value="1"/>
</dbReference>
<proteinExistence type="predicted"/>
<protein>
    <recommendedName>
        <fullName evidence="10">G-protein coupled receptors family 1 profile domain-containing protein</fullName>
    </recommendedName>
</protein>
<keyword evidence="3 9" id="KW-0812">Transmembrane</keyword>
<evidence type="ECO:0000256" key="6">
    <source>
        <dbReference type="ARBA" id="ARBA00023136"/>
    </source>
</evidence>
<evidence type="ECO:0000313" key="12">
    <source>
        <dbReference type="Proteomes" id="UP000824540"/>
    </source>
</evidence>
<dbReference type="InterPro" id="IPR000276">
    <property type="entry name" value="GPCR_Rhodpsn"/>
</dbReference>
<keyword evidence="5" id="KW-0297">G-protein coupled receptor</keyword>
<reference evidence="11" key="1">
    <citation type="thesis" date="2021" institute="BYU ScholarsArchive" country="Provo, UT, USA">
        <title>Applications of and Algorithms for Genome Assembly and Genomic Analyses with an Emphasis on Marine Teleosts.</title>
        <authorList>
            <person name="Pickett B.D."/>
        </authorList>
    </citation>
    <scope>NUCLEOTIDE SEQUENCE</scope>
    <source>
        <strain evidence="11">HI-2016</strain>
    </source>
</reference>
<feature type="non-terminal residue" evidence="11">
    <location>
        <position position="1"/>
    </location>
</feature>
<feature type="domain" description="G-protein coupled receptors family 1 profile" evidence="10">
    <location>
        <begin position="1"/>
        <end position="195"/>
    </location>
</feature>
<feature type="transmembrane region" description="Helical" evidence="9">
    <location>
        <begin position="86"/>
        <end position="109"/>
    </location>
</feature>
<comment type="subcellular location">
    <subcellularLocation>
        <location evidence="1">Cell membrane</location>
        <topology evidence="1">Multi-pass membrane protein</topology>
    </subcellularLocation>
</comment>
<feature type="transmembrane region" description="Helical" evidence="9">
    <location>
        <begin position="37"/>
        <end position="55"/>
    </location>
</feature>
<dbReference type="PROSITE" id="PS50262">
    <property type="entry name" value="G_PROTEIN_RECEP_F1_2"/>
    <property type="match status" value="1"/>
</dbReference>
<evidence type="ECO:0000256" key="5">
    <source>
        <dbReference type="ARBA" id="ARBA00023040"/>
    </source>
</evidence>
<dbReference type="InterPro" id="IPR017452">
    <property type="entry name" value="GPCR_Rhodpsn_7TM"/>
</dbReference>
<dbReference type="InterPro" id="IPR050569">
    <property type="entry name" value="TAAR"/>
</dbReference>
<dbReference type="Pfam" id="PF00001">
    <property type="entry name" value="7tm_1"/>
    <property type="match status" value="1"/>
</dbReference>
<dbReference type="OrthoDB" id="10042731at2759"/>
<keyword evidence="8" id="KW-0807">Transducer</keyword>
<organism evidence="11 12">
    <name type="scientific">Albula glossodonta</name>
    <name type="common">roundjaw bonefish</name>
    <dbReference type="NCBI Taxonomy" id="121402"/>
    <lineage>
        <taxon>Eukaryota</taxon>
        <taxon>Metazoa</taxon>
        <taxon>Chordata</taxon>
        <taxon>Craniata</taxon>
        <taxon>Vertebrata</taxon>
        <taxon>Euteleostomi</taxon>
        <taxon>Actinopterygii</taxon>
        <taxon>Neopterygii</taxon>
        <taxon>Teleostei</taxon>
        <taxon>Albuliformes</taxon>
        <taxon>Albulidae</taxon>
        <taxon>Albula</taxon>
    </lineage>
</organism>
<gene>
    <name evidence="11" type="ORF">JZ751_005031</name>
</gene>
<dbReference type="EMBL" id="JAFBMS010000013">
    <property type="protein sequence ID" value="KAG9347464.1"/>
    <property type="molecule type" value="Genomic_DNA"/>
</dbReference>
<dbReference type="SUPFAM" id="SSF81321">
    <property type="entry name" value="Family A G protein-coupled receptor-like"/>
    <property type="match status" value="1"/>
</dbReference>
<evidence type="ECO:0000256" key="2">
    <source>
        <dbReference type="ARBA" id="ARBA00022475"/>
    </source>
</evidence>
<dbReference type="PROSITE" id="PS00237">
    <property type="entry name" value="G_PROTEIN_RECEP_F1_1"/>
    <property type="match status" value="1"/>
</dbReference>
<evidence type="ECO:0000256" key="8">
    <source>
        <dbReference type="ARBA" id="ARBA00023224"/>
    </source>
</evidence>
<dbReference type="Proteomes" id="UP000824540">
    <property type="component" value="Unassembled WGS sequence"/>
</dbReference>
<comment type="caution">
    <text evidence="11">The sequence shown here is derived from an EMBL/GenBank/DDBJ whole genome shotgun (WGS) entry which is preliminary data.</text>
</comment>
<evidence type="ECO:0000256" key="7">
    <source>
        <dbReference type="ARBA" id="ARBA00023170"/>
    </source>
</evidence>
<dbReference type="GO" id="GO:0005886">
    <property type="term" value="C:plasma membrane"/>
    <property type="evidence" value="ECO:0007669"/>
    <property type="project" value="UniProtKB-SubCell"/>
</dbReference>
<keyword evidence="4 9" id="KW-1133">Transmembrane helix</keyword>
<dbReference type="PANTHER" id="PTHR24249:SF220">
    <property type="entry name" value="TRACE AMINE-ASSOCIATED RECEPTOR 4"/>
    <property type="match status" value="1"/>
</dbReference>
<evidence type="ECO:0000256" key="4">
    <source>
        <dbReference type="ARBA" id="ARBA00022989"/>
    </source>
</evidence>
<evidence type="ECO:0000256" key="9">
    <source>
        <dbReference type="SAM" id="Phobius"/>
    </source>
</evidence>
<accession>A0A8T2P4L9</accession>
<evidence type="ECO:0000259" key="10">
    <source>
        <dbReference type="PROSITE" id="PS50262"/>
    </source>
</evidence>
<keyword evidence="6 9" id="KW-0472">Membrane</keyword>
<evidence type="ECO:0000313" key="11">
    <source>
        <dbReference type="EMBL" id="KAG9347464.1"/>
    </source>
</evidence>
<dbReference type="AlphaFoldDB" id="A0A8T2P4L9"/>
<evidence type="ECO:0000256" key="3">
    <source>
        <dbReference type="ARBA" id="ARBA00022692"/>
    </source>
</evidence>
<dbReference type="GO" id="GO:0001594">
    <property type="term" value="F:trace-amine receptor activity"/>
    <property type="evidence" value="ECO:0007669"/>
    <property type="project" value="TreeGrafter"/>
</dbReference>
<name>A0A8T2P4L9_9TELE</name>
<keyword evidence="12" id="KW-1185">Reference proteome</keyword>
<sequence>MSVASLLHLGLISVDRYLAICKPLQYRSSVTMNKVVILIGFTWLFSFAFGFGVIFSKMNLVGMEEIIAMNSCVGTCFLFFNKQGGITAAFVGFFIPGTVMTALYLKIFYVARGQARLINDSLAMTTAPHDKRNCTFDHREKKAAKTLGIIFYVARMHARKINDSLAVTGTLNDHKNRITEEREKKAAKTLGFVMG</sequence>
<keyword evidence="7" id="KW-0675">Receptor</keyword>
<keyword evidence="2" id="KW-1003">Cell membrane</keyword>